<proteinExistence type="predicted"/>
<evidence type="ECO:0000313" key="1">
    <source>
        <dbReference type="EMBL" id="EYC26207.1"/>
    </source>
</evidence>
<accession>A0A016VGQ8</accession>
<name>A0A016VGQ8_9BILA</name>
<dbReference type="EMBL" id="JARK01001346">
    <property type="protein sequence ID" value="EYC26207.1"/>
    <property type="molecule type" value="Genomic_DNA"/>
</dbReference>
<protein>
    <submittedName>
        <fullName evidence="1">Uncharacterized protein</fullName>
    </submittedName>
</protein>
<gene>
    <name evidence="1" type="primary">Acey_s0010.g1021</name>
    <name evidence="1" type="ORF">Y032_0010g1021</name>
</gene>
<dbReference type="Proteomes" id="UP000024635">
    <property type="component" value="Unassembled WGS sequence"/>
</dbReference>
<comment type="caution">
    <text evidence="1">The sequence shown here is derived from an EMBL/GenBank/DDBJ whole genome shotgun (WGS) entry which is preliminary data.</text>
</comment>
<dbReference type="AlphaFoldDB" id="A0A016VGQ8"/>
<organism evidence="1 2">
    <name type="scientific">Ancylostoma ceylanicum</name>
    <dbReference type="NCBI Taxonomy" id="53326"/>
    <lineage>
        <taxon>Eukaryota</taxon>
        <taxon>Metazoa</taxon>
        <taxon>Ecdysozoa</taxon>
        <taxon>Nematoda</taxon>
        <taxon>Chromadorea</taxon>
        <taxon>Rhabditida</taxon>
        <taxon>Rhabditina</taxon>
        <taxon>Rhabditomorpha</taxon>
        <taxon>Strongyloidea</taxon>
        <taxon>Ancylostomatidae</taxon>
        <taxon>Ancylostomatinae</taxon>
        <taxon>Ancylostoma</taxon>
    </lineage>
</organism>
<keyword evidence="2" id="KW-1185">Reference proteome</keyword>
<evidence type="ECO:0000313" key="2">
    <source>
        <dbReference type="Proteomes" id="UP000024635"/>
    </source>
</evidence>
<sequence>MHFHLDSLDLKAAPTKICHRDFGAILTSGSMGISVNFVKTSRKTISNSYFTESDQNGRVARNGSDKKSR</sequence>
<reference evidence="2" key="1">
    <citation type="journal article" date="2015" name="Nat. Genet.">
        <title>The genome and transcriptome of the zoonotic hookworm Ancylostoma ceylanicum identify infection-specific gene families.</title>
        <authorList>
            <person name="Schwarz E.M."/>
            <person name="Hu Y."/>
            <person name="Antoshechkin I."/>
            <person name="Miller M.M."/>
            <person name="Sternberg P.W."/>
            <person name="Aroian R.V."/>
        </authorList>
    </citation>
    <scope>NUCLEOTIDE SEQUENCE</scope>
    <source>
        <strain evidence="2">HY135</strain>
    </source>
</reference>